<evidence type="ECO:0000259" key="5">
    <source>
        <dbReference type="PROSITE" id="PS51462"/>
    </source>
</evidence>
<dbReference type="PROSITE" id="PS51462">
    <property type="entry name" value="NUDIX"/>
    <property type="match status" value="1"/>
</dbReference>
<gene>
    <name evidence="4" type="primary">rppH</name>
    <name evidence="4" type="synonym">nudH</name>
    <name evidence="6" type="ORF">V3328_00275</name>
</gene>
<evidence type="ECO:0000256" key="3">
    <source>
        <dbReference type="ARBA" id="ARBA00022801"/>
    </source>
</evidence>
<evidence type="ECO:0000256" key="4">
    <source>
        <dbReference type="HAMAP-Rule" id="MF_00298"/>
    </source>
</evidence>
<feature type="short sequence motif" description="Nudix box" evidence="4">
    <location>
        <begin position="47"/>
        <end position="68"/>
    </location>
</feature>
<evidence type="ECO:0000313" key="7">
    <source>
        <dbReference type="Proteomes" id="UP001378188"/>
    </source>
</evidence>
<feature type="domain" description="Nudix hydrolase" evidence="5">
    <location>
        <begin position="7"/>
        <end position="160"/>
    </location>
</feature>
<dbReference type="GO" id="GO:0034432">
    <property type="term" value="F:bis(5'-adenosyl)-pentaphosphatase activity"/>
    <property type="evidence" value="ECO:0007669"/>
    <property type="project" value="TreeGrafter"/>
</dbReference>
<sequence length="167" mass="19005">MLTTDLPYRPCVGSLVVNRDGLVFIGHRADGPEEPEGPGSWWQMPQGGIDEGEDPETAACRELYEETNISSIRLIAESRDWFTYDLPPDLVGKAWKGRYRGQTQKWYAFAFEGEDAEIDIETPGGGHHKAEFNAWKWARLEDLTELVVPFKRDVYARIVAEFADKLK</sequence>
<dbReference type="SUPFAM" id="SSF55811">
    <property type="entry name" value="Nudix"/>
    <property type="match status" value="1"/>
</dbReference>
<reference evidence="6 7" key="1">
    <citation type="submission" date="2024-02" db="EMBL/GenBank/DDBJ databases">
        <title>Genome analysis and characterization of Microbaculum marinisediminis sp. nov., isolated from marine sediment.</title>
        <authorList>
            <person name="Du Z.-J."/>
            <person name="Ye Y.-Q."/>
            <person name="Zhang Z.-R."/>
            <person name="Yuan S.-M."/>
            <person name="Zhang X.-Y."/>
        </authorList>
    </citation>
    <scope>NUCLEOTIDE SEQUENCE [LARGE SCALE GENOMIC DNA]</scope>
    <source>
        <strain evidence="6 7">SDUM1044001</strain>
    </source>
</reference>
<comment type="cofactor">
    <cofactor evidence="1">
        <name>Mn(2+)</name>
        <dbReference type="ChEBI" id="CHEBI:29035"/>
    </cofactor>
</comment>
<dbReference type="InterPro" id="IPR015797">
    <property type="entry name" value="NUDIX_hydrolase-like_dom_sf"/>
</dbReference>
<evidence type="ECO:0000313" key="6">
    <source>
        <dbReference type="EMBL" id="MEJ8569889.1"/>
    </source>
</evidence>
<dbReference type="CDD" id="cd03671">
    <property type="entry name" value="NUDIX_Ap4A_hydrolase_plant_like"/>
    <property type="match status" value="1"/>
</dbReference>
<dbReference type="InterPro" id="IPR000086">
    <property type="entry name" value="NUDIX_hydrolase_dom"/>
</dbReference>
<comment type="cofactor">
    <cofactor evidence="2">
        <name>Mg(2+)</name>
        <dbReference type="ChEBI" id="CHEBI:18420"/>
    </cofactor>
</comment>
<organism evidence="6 7">
    <name type="scientific">Microbaculum marinum</name>
    <dbReference type="NCBI Taxonomy" id="1764581"/>
    <lineage>
        <taxon>Bacteria</taxon>
        <taxon>Pseudomonadati</taxon>
        <taxon>Pseudomonadota</taxon>
        <taxon>Alphaproteobacteria</taxon>
        <taxon>Hyphomicrobiales</taxon>
        <taxon>Tepidamorphaceae</taxon>
        <taxon>Microbaculum</taxon>
    </lineage>
</organism>
<dbReference type="HAMAP" id="MF_00298">
    <property type="entry name" value="Nudix_RppH"/>
    <property type="match status" value="1"/>
</dbReference>
<comment type="function">
    <text evidence="4">Accelerates the degradation of transcripts by removing pyrophosphate from the 5'-end of triphosphorylated RNA, leading to a more labile monophosphorylated state that can stimulate subsequent ribonuclease cleavage.</text>
</comment>
<dbReference type="NCBIfam" id="NF001938">
    <property type="entry name" value="PRK00714.1-5"/>
    <property type="match status" value="1"/>
</dbReference>
<dbReference type="PANTHER" id="PTHR11839">
    <property type="entry name" value="UDP/ADP-SUGAR PYROPHOSPHATASE"/>
    <property type="match status" value="1"/>
</dbReference>
<dbReference type="EMBL" id="JAZHOF010000001">
    <property type="protein sequence ID" value="MEJ8569889.1"/>
    <property type="molecule type" value="Genomic_DNA"/>
</dbReference>
<proteinExistence type="inferred from homology"/>
<comment type="caution">
    <text evidence="6">The sequence shown here is derived from an EMBL/GenBank/DDBJ whole genome shotgun (WGS) entry which is preliminary data.</text>
</comment>
<protein>
    <recommendedName>
        <fullName evidence="4">RNA pyrophosphohydrolase</fullName>
        <ecNumber evidence="4">3.6.1.-</ecNumber>
    </recommendedName>
    <alternativeName>
        <fullName evidence="4">(Di)nucleoside polyphosphate hydrolase</fullName>
    </alternativeName>
</protein>
<dbReference type="PANTHER" id="PTHR11839:SF22">
    <property type="entry name" value="NUDIX HYDROLASE 26, CHLOROPLASTIC"/>
    <property type="match status" value="1"/>
</dbReference>
<evidence type="ECO:0000256" key="1">
    <source>
        <dbReference type="ARBA" id="ARBA00001936"/>
    </source>
</evidence>
<dbReference type="EC" id="3.6.1.-" evidence="4"/>
<dbReference type="RefSeq" id="WP_340327633.1">
    <property type="nucleotide sequence ID" value="NZ_JAZHOF010000001.1"/>
</dbReference>
<dbReference type="PRINTS" id="PR00502">
    <property type="entry name" value="NUDIXFAMILY"/>
</dbReference>
<dbReference type="AlphaFoldDB" id="A0AAW9RKF7"/>
<dbReference type="InterPro" id="IPR022927">
    <property type="entry name" value="RppH"/>
</dbReference>
<evidence type="ECO:0000256" key="2">
    <source>
        <dbReference type="ARBA" id="ARBA00001946"/>
    </source>
</evidence>
<dbReference type="Gene3D" id="3.90.79.10">
    <property type="entry name" value="Nucleoside Triphosphate Pyrophosphohydrolase"/>
    <property type="match status" value="1"/>
</dbReference>
<accession>A0AAW9RKF7</accession>
<keyword evidence="7" id="KW-1185">Reference proteome</keyword>
<keyword evidence="3 4" id="KW-0378">Hydrolase</keyword>
<dbReference type="GO" id="GO:0008893">
    <property type="term" value="F:guanosine-3',5'-bis(diphosphate) 3'-diphosphatase activity"/>
    <property type="evidence" value="ECO:0007669"/>
    <property type="project" value="TreeGrafter"/>
</dbReference>
<dbReference type="GO" id="GO:0019693">
    <property type="term" value="P:ribose phosphate metabolic process"/>
    <property type="evidence" value="ECO:0007669"/>
    <property type="project" value="TreeGrafter"/>
</dbReference>
<dbReference type="PROSITE" id="PS00893">
    <property type="entry name" value="NUDIX_BOX"/>
    <property type="match status" value="1"/>
</dbReference>
<comment type="similarity">
    <text evidence="4">Belongs to the Nudix hydrolase family. RppH subfamily.</text>
</comment>
<name>A0AAW9RKF7_9HYPH</name>
<dbReference type="InterPro" id="IPR020084">
    <property type="entry name" value="NUDIX_hydrolase_CS"/>
</dbReference>
<dbReference type="InterPro" id="IPR020476">
    <property type="entry name" value="Nudix_hydrolase"/>
</dbReference>
<dbReference type="Pfam" id="PF00293">
    <property type="entry name" value="NUDIX"/>
    <property type="match status" value="1"/>
</dbReference>
<comment type="cofactor">
    <cofactor evidence="4">
        <name>a divalent metal cation</name>
        <dbReference type="ChEBI" id="CHEBI:60240"/>
    </cofactor>
</comment>
<dbReference type="GO" id="GO:0006753">
    <property type="term" value="P:nucleoside phosphate metabolic process"/>
    <property type="evidence" value="ECO:0007669"/>
    <property type="project" value="TreeGrafter"/>
</dbReference>
<dbReference type="Proteomes" id="UP001378188">
    <property type="component" value="Unassembled WGS sequence"/>
</dbReference>